<dbReference type="PANTHER" id="PTHR13068:SF166">
    <property type="entry name" value="TRANSCRIPTION TERMINATION FACTOR MTERF15, MITOCHONDRIAL-LIKE"/>
    <property type="match status" value="1"/>
</dbReference>
<name>A0AAF0W0N8_DAUCS</name>
<dbReference type="InterPro" id="IPR038538">
    <property type="entry name" value="MTERF_sf"/>
</dbReference>
<keyword evidence="2" id="KW-0804">Transcription</keyword>
<evidence type="ECO:0000256" key="2">
    <source>
        <dbReference type="ARBA" id="ARBA00022472"/>
    </source>
</evidence>
<dbReference type="GO" id="GO:0003676">
    <property type="term" value="F:nucleic acid binding"/>
    <property type="evidence" value="ECO:0007669"/>
    <property type="project" value="InterPro"/>
</dbReference>
<proteinExistence type="inferred from homology"/>
<accession>A0AAF0W0N8</accession>
<comment type="similarity">
    <text evidence="1">Belongs to the mTERF family.</text>
</comment>
<sequence>MLSYIYKNVLRNCVNASLKARTLCSYSENVRADIIERKYSSFESIFKSYGFSETQVSGLLSKRPSHLDIDKDEQIKPKLEFFREKGFSSSDVCHIIGLNSKIMRRDFMIPSYEFLKSVLKDDARVIGAVRKKCTWLLTQDLEKSLRPNVKLLRSYGVPNDRIAGMLRFHPMVMMQNADVFKMVVEEVWEMGFDPVKSHFISACQVKFGLSEAMWKRKWDCFKKWGWSDNAIHSALMKQPNIMAVSQKKVEKVMDFLVNEMKWEILKVASCPNVVMHSFENWTKPRCLLIQFLLSKGAVKKDFALTTVIVSVESQFVEKYVKKYCAEFPEVLELYASLSLQKNTQAAGQVSL</sequence>
<dbReference type="PANTHER" id="PTHR13068">
    <property type="entry name" value="CGI-12 PROTEIN-RELATED"/>
    <property type="match status" value="1"/>
</dbReference>
<evidence type="ECO:0000313" key="4">
    <source>
        <dbReference type="EMBL" id="WOG81440.1"/>
    </source>
</evidence>
<evidence type="ECO:0000256" key="1">
    <source>
        <dbReference type="ARBA" id="ARBA00007692"/>
    </source>
</evidence>
<dbReference type="GO" id="GO:0006353">
    <property type="term" value="P:DNA-templated transcription termination"/>
    <property type="evidence" value="ECO:0007669"/>
    <property type="project" value="UniProtKB-KW"/>
</dbReference>
<dbReference type="InterPro" id="IPR003690">
    <property type="entry name" value="MTERF"/>
</dbReference>
<keyword evidence="2" id="KW-0805">Transcription regulation</keyword>
<dbReference type="Pfam" id="PF02536">
    <property type="entry name" value="mTERF"/>
    <property type="match status" value="2"/>
</dbReference>
<dbReference type="AlphaFoldDB" id="A0AAF0W0N8"/>
<dbReference type="EMBL" id="CP093343">
    <property type="protein sequence ID" value="WOG81440.1"/>
    <property type="molecule type" value="Genomic_DNA"/>
</dbReference>
<keyword evidence="3" id="KW-0809">Transit peptide</keyword>
<organism evidence="4 5">
    <name type="scientific">Daucus carota subsp. sativus</name>
    <name type="common">Carrot</name>
    <dbReference type="NCBI Taxonomy" id="79200"/>
    <lineage>
        <taxon>Eukaryota</taxon>
        <taxon>Viridiplantae</taxon>
        <taxon>Streptophyta</taxon>
        <taxon>Embryophyta</taxon>
        <taxon>Tracheophyta</taxon>
        <taxon>Spermatophyta</taxon>
        <taxon>Magnoliopsida</taxon>
        <taxon>eudicotyledons</taxon>
        <taxon>Gunneridae</taxon>
        <taxon>Pentapetalae</taxon>
        <taxon>asterids</taxon>
        <taxon>campanulids</taxon>
        <taxon>Apiales</taxon>
        <taxon>Apiaceae</taxon>
        <taxon>Apioideae</taxon>
        <taxon>Scandiceae</taxon>
        <taxon>Daucinae</taxon>
        <taxon>Daucus</taxon>
        <taxon>Daucus sect. Daucus</taxon>
    </lineage>
</organism>
<evidence type="ECO:0000313" key="5">
    <source>
        <dbReference type="Proteomes" id="UP000077755"/>
    </source>
</evidence>
<dbReference type="SMART" id="SM00733">
    <property type="entry name" value="Mterf"/>
    <property type="match status" value="6"/>
</dbReference>
<gene>
    <name evidence="4" type="ORF">DCAR_0100587</name>
</gene>
<keyword evidence="2" id="KW-0806">Transcription termination</keyword>
<reference evidence="4" key="2">
    <citation type="submission" date="2022-03" db="EMBL/GenBank/DDBJ databases">
        <title>Draft title - Genomic analysis of global carrot germplasm unveils the trajectory of domestication and the origin of high carotenoid orange carrot.</title>
        <authorList>
            <person name="Iorizzo M."/>
            <person name="Ellison S."/>
            <person name="Senalik D."/>
            <person name="Macko-Podgorni A."/>
            <person name="Grzebelus D."/>
            <person name="Bostan H."/>
            <person name="Rolling W."/>
            <person name="Curaba J."/>
            <person name="Simon P."/>
        </authorList>
    </citation>
    <scope>NUCLEOTIDE SEQUENCE</scope>
    <source>
        <tissue evidence="4">Leaf</tissue>
    </source>
</reference>
<dbReference type="FunFam" id="1.25.70.10:FF:000001">
    <property type="entry name" value="Mitochondrial transcription termination factor-like"/>
    <property type="match status" value="1"/>
</dbReference>
<dbReference type="Gene3D" id="1.25.70.10">
    <property type="entry name" value="Transcription termination factor 3, mitochondrial"/>
    <property type="match status" value="1"/>
</dbReference>
<dbReference type="Proteomes" id="UP000077755">
    <property type="component" value="Chromosome 1"/>
</dbReference>
<protein>
    <submittedName>
        <fullName evidence="4">Uncharacterized protein</fullName>
    </submittedName>
</protein>
<reference evidence="4" key="1">
    <citation type="journal article" date="2016" name="Nat. Genet.">
        <title>A high-quality carrot genome assembly provides new insights into carotenoid accumulation and asterid genome evolution.</title>
        <authorList>
            <person name="Iorizzo M."/>
            <person name="Ellison S."/>
            <person name="Senalik D."/>
            <person name="Zeng P."/>
            <person name="Satapoomin P."/>
            <person name="Huang J."/>
            <person name="Bowman M."/>
            <person name="Iovene M."/>
            <person name="Sanseverino W."/>
            <person name="Cavagnaro P."/>
            <person name="Yildiz M."/>
            <person name="Macko-Podgorni A."/>
            <person name="Moranska E."/>
            <person name="Grzebelus E."/>
            <person name="Grzebelus D."/>
            <person name="Ashrafi H."/>
            <person name="Zheng Z."/>
            <person name="Cheng S."/>
            <person name="Spooner D."/>
            <person name="Van Deynze A."/>
            <person name="Simon P."/>
        </authorList>
    </citation>
    <scope>NUCLEOTIDE SEQUENCE</scope>
    <source>
        <tissue evidence="4">Leaf</tissue>
    </source>
</reference>
<keyword evidence="5" id="KW-1185">Reference proteome</keyword>
<evidence type="ECO:0000256" key="3">
    <source>
        <dbReference type="ARBA" id="ARBA00022946"/>
    </source>
</evidence>